<accession>A0ABR7L403</accession>
<dbReference type="EMBL" id="JABVED010000004">
    <property type="protein sequence ID" value="MBC6447415.1"/>
    <property type="molecule type" value="Genomic_DNA"/>
</dbReference>
<comment type="similarity">
    <text evidence="1">Belongs to the short-chain dehydrogenases/reductases (SDR) family.</text>
</comment>
<keyword evidence="3" id="KW-1185">Reference proteome</keyword>
<dbReference type="Pfam" id="PF13561">
    <property type="entry name" value="adh_short_C2"/>
    <property type="match status" value="1"/>
</dbReference>
<sequence length="261" mass="27350">MRAARVPDRGGSTVTATITRRAWITGGASGIGAGVAGCLAERGVDVVVIDRDADRLAEIAESVPGAERWHLDVTETDEVLARVADLPPERMPDILVNCVGGDTRRIPVADLRESDLLDAMTANVLGSFTLTRLCVPAMRTRGWGRVVNLASIAGRTYSIFSNAAYVAAKAAVIGYTKQCAHELAASGVTVNAVAHGPIATQRLVAAREEMAPERRADVLGRLPMGRYGTVPEAVGAVVHLCGEDAGYTTGSVLDVNGGLHI</sequence>
<evidence type="ECO:0000256" key="1">
    <source>
        <dbReference type="ARBA" id="ARBA00006484"/>
    </source>
</evidence>
<dbReference type="Proteomes" id="UP000734823">
    <property type="component" value="Unassembled WGS sequence"/>
</dbReference>
<dbReference type="CDD" id="cd05233">
    <property type="entry name" value="SDR_c"/>
    <property type="match status" value="1"/>
</dbReference>
<name>A0ABR7L403_9PSEU</name>
<proteinExistence type="inferred from homology"/>
<gene>
    <name evidence="2" type="ORF">GPZ80_09560</name>
</gene>
<dbReference type="Gene3D" id="3.40.50.720">
    <property type="entry name" value="NAD(P)-binding Rossmann-like Domain"/>
    <property type="match status" value="1"/>
</dbReference>
<protein>
    <submittedName>
        <fullName evidence="2">SDR family oxidoreductase</fullName>
    </submittedName>
</protein>
<evidence type="ECO:0000313" key="2">
    <source>
        <dbReference type="EMBL" id="MBC6447415.1"/>
    </source>
</evidence>
<dbReference type="InterPro" id="IPR002347">
    <property type="entry name" value="SDR_fam"/>
</dbReference>
<comment type="caution">
    <text evidence="2">The sequence shown here is derived from an EMBL/GenBank/DDBJ whole genome shotgun (WGS) entry which is preliminary data.</text>
</comment>
<evidence type="ECO:0000313" key="3">
    <source>
        <dbReference type="Proteomes" id="UP000734823"/>
    </source>
</evidence>
<dbReference type="PANTHER" id="PTHR42879:SF2">
    <property type="entry name" value="3-OXOACYL-[ACYL-CARRIER-PROTEIN] REDUCTASE FABG"/>
    <property type="match status" value="1"/>
</dbReference>
<dbReference type="PRINTS" id="PR00080">
    <property type="entry name" value="SDRFAMILY"/>
</dbReference>
<organism evidence="2 3">
    <name type="scientific">Actinokineospora xionganensis</name>
    <dbReference type="NCBI Taxonomy" id="2684470"/>
    <lineage>
        <taxon>Bacteria</taxon>
        <taxon>Bacillati</taxon>
        <taxon>Actinomycetota</taxon>
        <taxon>Actinomycetes</taxon>
        <taxon>Pseudonocardiales</taxon>
        <taxon>Pseudonocardiaceae</taxon>
        <taxon>Actinokineospora</taxon>
    </lineage>
</organism>
<dbReference type="PRINTS" id="PR00081">
    <property type="entry name" value="GDHRDH"/>
</dbReference>
<reference evidence="2 3" key="1">
    <citation type="submission" date="2020-06" db="EMBL/GenBank/DDBJ databases">
        <title>Actinokineospora xiongansis sp. nov., isolated from soil of Baiyangdian.</title>
        <authorList>
            <person name="Zhang X."/>
        </authorList>
    </citation>
    <scope>NUCLEOTIDE SEQUENCE [LARGE SCALE GENOMIC DNA]</scope>
    <source>
        <strain evidence="2 3">HBU206404</strain>
    </source>
</reference>
<dbReference type="SUPFAM" id="SSF51735">
    <property type="entry name" value="NAD(P)-binding Rossmann-fold domains"/>
    <property type="match status" value="1"/>
</dbReference>
<dbReference type="PANTHER" id="PTHR42879">
    <property type="entry name" value="3-OXOACYL-(ACYL-CARRIER-PROTEIN) REDUCTASE"/>
    <property type="match status" value="1"/>
</dbReference>
<dbReference type="InterPro" id="IPR050259">
    <property type="entry name" value="SDR"/>
</dbReference>
<dbReference type="InterPro" id="IPR036291">
    <property type="entry name" value="NAD(P)-bd_dom_sf"/>
</dbReference>